<protein>
    <recommendedName>
        <fullName evidence="12">Fucosyltransferase</fullName>
    </recommendedName>
</protein>
<keyword evidence="9" id="KW-1133">Transmembrane helix</keyword>
<dbReference type="FunFam" id="3.40.50.11340:FF:000005">
    <property type="entry name" value="Galactoside 2-alpha-L-fucosyltransferase"/>
    <property type="match status" value="1"/>
</dbReference>
<feature type="region of interest" description="Disordered" evidence="8">
    <location>
        <begin position="116"/>
        <end position="135"/>
    </location>
</feature>
<dbReference type="AlphaFoldDB" id="A0A843X8W7"/>
<keyword evidence="9" id="KW-0812">Transmembrane</keyword>
<dbReference type="GO" id="GO:0071555">
    <property type="term" value="P:cell wall organization"/>
    <property type="evidence" value="ECO:0007669"/>
    <property type="project" value="UniProtKB-KW"/>
</dbReference>
<organism evidence="10 11">
    <name type="scientific">Colocasia esculenta</name>
    <name type="common">Wild taro</name>
    <name type="synonym">Arum esculentum</name>
    <dbReference type="NCBI Taxonomy" id="4460"/>
    <lineage>
        <taxon>Eukaryota</taxon>
        <taxon>Viridiplantae</taxon>
        <taxon>Streptophyta</taxon>
        <taxon>Embryophyta</taxon>
        <taxon>Tracheophyta</taxon>
        <taxon>Spermatophyta</taxon>
        <taxon>Magnoliopsida</taxon>
        <taxon>Liliopsida</taxon>
        <taxon>Araceae</taxon>
        <taxon>Aroideae</taxon>
        <taxon>Colocasieae</taxon>
        <taxon>Colocasia</taxon>
    </lineage>
</organism>
<dbReference type="EMBL" id="NMUH01006674">
    <property type="protein sequence ID" value="MQM15763.1"/>
    <property type="molecule type" value="Genomic_DNA"/>
</dbReference>
<dbReference type="InterPro" id="IPR004938">
    <property type="entry name" value="XG_FTase"/>
</dbReference>
<keyword evidence="9" id="KW-0472">Membrane</keyword>
<evidence type="ECO:0000256" key="6">
    <source>
        <dbReference type="ARBA" id="ARBA00023180"/>
    </source>
</evidence>
<dbReference type="GO" id="GO:0042546">
    <property type="term" value="P:cell wall biogenesis"/>
    <property type="evidence" value="ECO:0007669"/>
    <property type="project" value="InterPro"/>
</dbReference>
<evidence type="ECO:0000256" key="9">
    <source>
        <dbReference type="SAM" id="Phobius"/>
    </source>
</evidence>
<keyword evidence="11" id="KW-1185">Reference proteome</keyword>
<reference evidence="10" key="1">
    <citation type="submission" date="2017-07" db="EMBL/GenBank/DDBJ databases">
        <title>Taro Niue Genome Assembly and Annotation.</title>
        <authorList>
            <person name="Atibalentja N."/>
            <person name="Keating K."/>
            <person name="Fields C.J."/>
        </authorList>
    </citation>
    <scope>NUCLEOTIDE SEQUENCE</scope>
    <source>
        <strain evidence="10">Niue_2</strain>
        <tissue evidence="10">Leaf</tissue>
    </source>
</reference>
<dbReference type="Gene3D" id="3.40.50.11340">
    <property type="match status" value="1"/>
</dbReference>
<evidence type="ECO:0000256" key="5">
    <source>
        <dbReference type="ARBA" id="ARBA00023034"/>
    </source>
</evidence>
<evidence type="ECO:0000313" key="11">
    <source>
        <dbReference type="Proteomes" id="UP000652761"/>
    </source>
</evidence>
<comment type="similarity">
    <text evidence="2">Belongs to the glycosyltransferase 37 family.</text>
</comment>
<comment type="caution">
    <text evidence="10">The sequence shown here is derived from an EMBL/GenBank/DDBJ whole genome shotgun (WGS) entry which is preliminary data.</text>
</comment>
<dbReference type="Pfam" id="PF03254">
    <property type="entry name" value="XG_FTase"/>
    <property type="match status" value="1"/>
</dbReference>
<dbReference type="Proteomes" id="UP000652761">
    <property type="component" value="Unassembled WGS sequence"/>
</dbReference>
<dbReference type="PANTHER" id="PTHR31889:SF52">
    <property type="entry name" value="FUCOSYLTRANSFERASE"/>
    <property type="match status" value="1"/>
</dbReference>
<dbReference type="PANTHER" id="PTHR31889">
    <property type="entry name" value="FUCOSYLTRANSFERASE 2-RELATED"/>
    <property type="match status" value="1"/>
</dbReference>
<keyword evidence="3" id="KW-0328">Glycosyltransferase</keyword>
<accession>A0A843X8W7</accession>
<evidence type="ECO:0008006" key="12">
    <source>
        <dbReference type="Google" id="ProtNLM"/>
    </source>
</evidence>
<sequence length="658" mass="73004">MIPTKNSQYWRPPRTMGTVTPGSRTEQQPSSPFPSDSFSLLGTEDCTVGGGYWGSLKKAWGSASPAVGAVSEQSRSFWSLWLVVACLSFPTLVFVSGVYRPPLAFISGVSSSVGSPTSFRHPRPTAHGTPVPVSGRPNGTVAELYSVLAPAPSPTSAKKLPDAVAAAFSPKDPTAAGPSPSFDAHDDRTLGGLLFPGFDEASCLSRYQSHAYRKASPYKPSPYLLRRLRAYEANHRRCGPHTRSYRRALRLLKPGRDGEGSPGGPCKYVVWNPENGLGNRMLSMASAFLYSLLSRRVLLVEGSTDLGGLFCDPFPGSSWLLPIDFPLRRLPFNQKYSKSYGNLLKTSRIGNSAGGTLHRPFVYAHLSNDYDEYDKRFYCEGDQLLLEKIPWLVLRSDQYFVPALFLNPEFEAELVRMFPEKVAVFHHLGRYLFHPSNEVWNLITKYYEEHLATERERVGIQIRVFAVKLRPFDLILHQILNCTLSEKLLPKLDLRRQVALATGGTSKAVLLASLHSFFYDKMKGMYSEHPAAGGEVVSFHQPSHEEVQMTGRAAHDGKALAEIYLLSMVDALVTSSWSTFGYVSQGLSGSTPWVLLGPVHKRLPEPACVRDVTPEPCFHFPPNYDCRARAHADTTKLLPYTTHCRDFWKGVKLVDGMP</sequence>
<evidence type="ECO:0000256" key="3">
    <source>
        <dbReference type="ARBA" id="ARBA00022676"/>
    </source>
</evidence>
<evidence type="ECO:0000256" key="4">
    <source>
        <dbReference type="ARBA" id="ARBA00022679"/>
    </source>
</evidence>
<feature type="compositionally biased region" description="Low complexity" evidence="8">
    <location>
        <begin position="29"/>
        <end position="38"/>
    </location>
</feature>
<feature type="compositionally biased region" description="Polar residues" evidence="8">
    <location>
        <begin position="17"/>
        <end position="28"/>
    </location>
</feature>
<keyword evidence="4" id="KW-0808">Transferase</keyword>
<keyword evidence="6" id="KW-0325">Glycoprotein</keyword>
<evidence type="ECO:0000256" key="1">
    <source>
        <dbReference type="ARBA" id="ARBA00004555"/>
    </source>
</evidence>
<proteinExistence type="inferred from homology"/>
<gene>
    <name evidence="10" type="ORF">Taro_048713</name>
</gene>
<keyword evidence="5" id="KW-0333">Golgi apparatus</keyword>
<keyword evidence="7" id="KW-0961">Cell wall biogenesis/degradation</keyword>
<dbReference type="GO" id="GO:0016020">
    <property type="term" value="C:membrane"/>
    <property type="evidence" value="ECO:0007669"/>
    <property type="project" value="InterPro"/>
</dbReference>
<dbReference type="OrthoDB" id="428346at2759"/>
<dbReference type="GO" id="GO:0008107">
    <property type="term" value="F:galactoside 2-alpha-L-fucosyltransferase activity"/>
    <property type="evidence" value="ECO:0007669"/>
    <property type="project" value="InterPro"/>
</dbReference>
<dbReference type="GO" id="GO:0009969">
    <property type="term" value="P:xyloglucan biosynthetic process"/>
    <property type="evidence" value="ECO:0007669"/>
    <property type="project" value="TreeGrafter"/>
</dbReference>
<evidence type="ECO:0000256" key="7">
    <source>
        <dbReference type="ARBA" id="ARBA00023316"/>
    </source>
</evidence>
<name>A0A843X8W7_COLES</name>
<feature type="transmembrane region" description="Helical" evidence="9">
    <location>
        <begin position="80"/>
        <end position="99"/>
    </location>
</feature>
<dbReference type="GO" id="GO:0005794">
    <property type="term" value="C:Golgi apparatus"/>
    <property type="evidence" value="ECO:0007669"/>
    <property type="project" value="UniProtKB-SubCell"/>
</dbReference>
<evidence type="ECO:0000256" key="2">
    <source>
        <dbReference type="ARBA" id="ARBA00010481"/>
    </source>
</evidence>
<feature type="region of interest" description="Disordered" evidence="8">
    <location>
        <begin position="1"/>
        <end position="38"/>
    </location>
</feature>
<comment type="subcellular location">
    <subcellularLocation>
        <location evidence="1">Golgi apparatus</location>
    </subcellularLocation>
</comment>
<evidence type="ECO:0000313" key="10">
    <source>
        <dbReference type="EMBL" id="MQM15763.1"/>
    </source>
</evidence>
<evidence type="ECO:0000256" key="8">
    <source>
        <dbReference type="SAM" id="MobiDB-lite"/>
    </source>
</evidence>